<dbReference type="GeneTree" id="ENSGT00940000169444"/>
<dbReference type="InterPro" id="IPR002857">
    <property type="entry name" value="Znf_CXXC"/>
</dbReference>
<evidence type="ECO:0000256" key="5">
    <source>
        <dbReference type="SAM" id="MobiDB-lite"/>
    </source>
</evidence>
<dbReference type="Ensembl" id="ENSSAUT00010056014.1">
    <property type="protein sequence ID" value="ENSSAUP00010053297.1"/>
    <property type="gene ID" value="ENSSAUG00010022056.1"/>
</dbReference>
<feature type="compositionally biased region" description="Basic and acidic residues" evidence="5">
    <location>
        <begin position="8"/>
        <end position="24"/>
    </location>
</feature>
<dbReference type="AlphaFoldDB" id="A0A671XSN5"/>
<keyword evidence="3" id="KW-0862">Zinc</keyword>
<reference evidence="7" key="3">
    <citation type="submission" date="2025-09" db="UniProtKB">
        <authorList>
            <consortium name="Ensembl"/>
        </authorList>
    </citation>
    <scope>IDENTIFICATION</scope>
</reference>
<dbReference type="Proteomes" id="UP000472265">
    <property type="component" value="Chromosome 7"/>
</dbReference>
<feature type="region of interest" description="Disordered" evidence="5">
    <location>
        <begin position="169"/>
        <end position="210"/>
    </location>
</feature>
<keyword evidence="1" id="KW-0479">Metal-binding</keyword>
<name>A0A671XSN5_SPAAU</name>
<dbReference type="OMA" id="WREEECS"/>
<feature type="compositionally biased region" description="Polar residues" evidence="5">
    <location>
        <begin position="170"/>
        <end position="208"/>
    </location>
</feature>
<dbReference type="GO" id="GO:0008270">
    <property type="term" value="F:zinc ion binding"/>
    <property type="evidence" value="ECO:0007669"/>
    <property type="project" value="UniProtKB-KW"/>
</dbReference>
<feature type="region of interest" description="Disordered" evidence="5">
    <location>
        <begin position="1"/>
        <end position="24"/>
    </location>
</feature>
<organism evidence="7 8">
    <name type="scientific">Sparus aurata</name>
    <name type="common">Gilthead sea bream</name>
    <dbReference type="NCBI Taxonomy" id="8175"/>
    <lineage>
        <taxon>Eukaryota</taxon>
        <taxon>Metazoa</taxon>
        <taxon>Chordata</taxon>
        <taxon>Craniata</taxon>
        <taxon>Vertebrata</taxon>
        <taxon>Euteleostomi</taxon>
        <taxon>Actinopterygii</taxon>
        <taxon>Neopterygii</taxon>
        <taxon>Teleostei</taxon>
        <taxon>Neoteleostei</taxon>
        <taxon>Acanthomorphata</taxon>
        <taxon>Eupercaria</taxon>
        <taxon>Spariformes</taxon>
        <taxon>Sparidae</taxon>
        <taxon>Sparus</taxon>
    </lineage>
</organism>
<feature type="compositionally biased region" description="Basic and acidic residues" evidence="5">
    <location>
        <begin position="442"/>
        <end position="457"/>
    </location>
</feature>
<feature type="region of interest" description="Disordered" evidence="5">
    <location>
        <begin position="61"/>
        <end position="81"/>
    </location>
</feature>
<feature type="compositionally biased region" description="Basic and acidic residues" evidence="5">
    <location>
        <begin position="261"/>
        <end position="276"/>
    </location>
</feature>
<accession>A0A671XSN5</accession>
<evidence type="ECO:0000259" key="6">
    <source>
        <dbReference type="PROSITE" id="PS51058"/>
    </source>
</evidence>
<dbReference type="GO" id="GO:0003677">
    <property type="term" value="F:DNA binding"/>
    <property type="evidence" value="ECO:0007669"/>
    <property type="project" value="InterPro"/>
</dbReference>
<reference evidence="7" key="1">
    <citation type="submission" date="2021-04" db="EMBL/GenBank/DDBJ databases">
        <authorList>
            <consortium name="Wellcome Sanger Institute Data Sharing"/>
        </authorList>
    </citation>
    <scope>NUCLEOTIDE SEQUENCE [LARGE SCALE GENOMIC DNA]</scope>
</reference>
<sequence length="669" mass="75387">MSGVVTMETRRDSEKEPAKKTGEDGWRELYPEIKKCVIVIARLRLDRVNVKLKQVKDGERMSVGGRRGRSGEPSPDWMAPVDLDDTDCEGGFRSFVKKVKVRVPGNYGAANGSRKPRGRPRRAGLLRLERCQSCDVTADPVDITDPAHYCCTPQSTRLKERGRRIRLNDKQISVNISQSEANNYSLNSKVPDTPDTPNGQSQDTSPSSCCDHKDGGSCSCSTEKENPLSILFKKEVKRRRWRRRKLRREPEDDSWTPPRAKKVEEEAKQKTNQPERKGRRRACGRCAACLREDCGKCLYCLDKRKFGGPEKKKQRCQLRVCLVVESNFRPRPPQTNLTVTTATEPQHHRWRRGRDENEEEVKVTRTRRRRWGGGRATPRWMKKETGGGERKKKGKKNSPAAQESSVLIMPTDLPHPLLLQPMEEEEAVEITRRGAEGGLCEDGGRAEETAGRAWREEECSEVVTESGTYYEVEVEVPGSDSDEETLTASSTPSEVTEVPDDVTASCPAYDPPNSLELFSLLGGGAMDEVTCGWSLLCLLRVLRRTVLPAHWVPVLAAGPLLQLLQCSKLSSMSDTIVHVQPDHCFYITVQSRLLPDTHTVYRTHTPRITQLSQLVSLLLELERLTVCRGLRVRSPTCCVLVAPPCLTCLPCLLQEEEEEEEEEEEGRMN</sequence>
<protein>
    <submittedName>
        <fullName evidence="7">Uncharacterized LOC115584864</fullName>
    </submittedName>
</protein>
<feature type="region of interest" description="Disordered" evidence="5">
    <location>
        <begin position="439"/>
        <end position="458"/>
    </location>
</feature>
<reference evidence="7" key="2">
    <citation type="submission" date="2025-08" db="UniProtKB">
        <authorList>
            <consortium name="Ensembl"/>
        </authorList>
    </citation>
    <scope>IDENTIFICATION</scope>
</reference>
<feature type="region of interest" description="Disordered" evidence="5">
    <location>
        <begin position="239"/>
        <end position="277"/>
    </location>
</feature>
<evidence type="ECO:0000256" key="4">
    <source>
        <dbReference type="PROSITE-ProRule" id="PRU00509"/>
    </source>
</evidence>
<evidence type="ECO:0000256" key="1">
    <source>
        <dbReference type="ARBA" id="ARBA00022723"/>
    </source>
</evidence>
<proteinExistence type="predicted"/>
<dbReference type="Pfam" id="PF02008">
    <property type="entry name" value="zf-CXXC"/>
    <property type="match status" value="1"/>
</dbReference>
<gene>
    <name evidence="7" type="primary">LOC115584864</name>
</gene>
<feature type="domain" description="CXXC-type" evidence="6">
    <location>
        <begin position="276"/>
        <end position="322"/>
    </location>
</feature>
<evidence type="ECO:0000313" key="8">
    <source>
        <dbReference type="Proteomes" id="UP000472265"/>
    </source>
</evidence>
<dbReference type="OrthoDB" id="10072024at2759"/>
<keyword evidence="2 4" id="KW-0863">Zinc-finger</keyword>
<dbReference type="RefSeq" id="XP_030278583.1">
    <property type="nucleotide sequence ID" value="XM_030422723.1"/>
</dbReference>
<dbReference type="PROSITE" id="PS51058">
    <property type="entry name" value="ZF_CXXC"/>
    <property type="match status" value="1"/>
</dbReference>
<feature type="region of interest" description="Disordered" evidence="5">
    <location>
        <begin position="476"/>
        <end position="499"/>
    </location>
</feature>
<evidence type="ECO:0000313" key="7">
    <source>
        <dbReference type="Ensembl" id="ENSSAUP00010053297.1"/>
    </source>
</evidence>
<feature type="region of interest" description="Disordered" evidence="5">
    <location>
        <begin position="332"/>
        <end position="404"/>
    </location>
</feature>
<dbReference type="GeneID" id="115584864"/>
<dbReference type="InParanoid" id="A0A671XSN5"/>
<keyword evidence="8" id="KW-1185">Reference proteome</keyword>
<dbReference type="RefSeq" id="XP_030278582.1">
    <property type="nucleotide sequence ID" value="XM_030422722.1"/>
</dbReference>
<feature type="compositionally biased region" description="Polar residues" evidence="5">
    <location>
        <begin position="334"/>
        <end position="344"/>
    </location>
</feature>
<evidence type="ECO:0000256" key="2">
    <source>
        <dbReference type="ARBA" id="ARBA00022771"/>
    </source>
</evidence>
<evidence type="ECO:0000256" key="3">
    <source>
        <dbReference type="ARBA" id="ARBA00022833"/>
    </source>
</evidence>